<dbReference type="RefSeq" id="WP_090027251.1">
    <property type="nucleotide sequence ID" value="NZ_FNEB01000002.1"/>
</dbReference>
<evidence type="ECO:0000313" key="2">
    <source>
        <dbReference type="EMBL" id="SDI28711.1"/>
    </source>
</evidence>
<gene>
    <name evidence="2" type="ORF">SAMN05421850_10287</name>
</gene>
<feature type="transmembrane region" description="Helical" evidence="1">
    <location>
        <begin position="12"/>
        <end position="31"/>
    </location>
</feature>
<feature type="transmembrane region" description="Helical" evidence="1">
    <location>
        <begin position="138"/>
        <end position="162"/>
    </location>
</feature>
<keyword evidence="1" id="KW-1133">Transmembrane helix</keyword>
<name>A0A1G8JC99_9RHOB</name>
<dbReference type="EMBL" id="FNEB01000002">
    <property type="protein sequence ID" value="SDI28711.1"/>
    <property type="molecule type" value="Genomic_DNA"/>
</dbReference>
<dbReference type="Proteomes" id="UP000199340">
    <property type="component" value="Unassembled WGS sequence"/>
</dbReference>
<reference evidence="2 3" key="1">
    <citation type="submission" date="2016-10" db="EMBL/GenBank/DDBJ databases">
        <authorList>
            <person name="de Groot N.N."/>
        </authorList>
    </citation>
    <scope>NUCLEOTIDE SEQUENCE [LARGE SCALE GENOMIC DNA]</scope>
    <source>
        <strain evidence="2 3">DSM 28010</strain>
    </source>
</reference>
<evidence type="ECO:0000313" key="3">
    <source>
        <dbReference type="Proteomes" id="UP000199340"/>
    </source>
</evidence>
<dbReference type="STRING" id="490829.SAMN05421850_10287"/>
<keyword evidence="3" id="KW-1185">Reference proteome</keyword>
<dbReference type="AlphaFoldDB" id="A0A1G8JC99"/>
<protein>
    <submittedName>
        <fullName evidence="2">Rod shape-determining protein MreD</fullName>
    </submittedName>
</protein>
<accession>A0A1G8JC99</accession>
<evidence type="ECO:0000256" key="1">
    <source>
        <dbReference type="SAM" id="Phobius"/>
    </source>
</evidence>
<keyword evidence="1" id="KW-0812">Transmembrane</keyword>
<dbReference type="OrthoDB" id="7629477at2"/>
<keyword evidence="1" id="KW-0472">Membrane</keyword>
<proteinExistence type="predicted"/>
<organism evidence="2 3">
    <name type="scientific">Lutimaribacter saemankumensis</name>
    <dbReference type="NCBI Taxonomy" id="490829"/>
    <lineage>
        <taxon>Bacteria</taxon>
        <taxon>Pseudomonadati</taxon>
        <taxon>Pseudomonadota</taxon>
        <taxon>Alphaproteobacteria</taxon>
        <taxon>Rhodobacterales</taxon>
        <taxon>Roseobacteraceae</taxon>
        <taxon>Lutimaribacter</taxon>
    </lineage>
</organism>
<sequence>MIDQSPLRLWSMRAGYIGLSLLIILVQLMPLEFTPRRFAPPDYLICLTFAWAVRRPEYVPALSIAVVMLLADLLFQRPPGLGAVLVLGGAEVLKRQMRGLRDQPFLMEWLSAGIVVAAVFLGYRLVAAIFLIPQAPLSLAVIQALGTILVYPLVVLLSYAVLGLRKSAPGEVDTLGHRL</sequence>
<feature type="transmembrane region" description="Helical" evidence="1">
    <location>
        <begin position="105"/>
        <end position="132"/>
    </location>
</feature>